<reference evidence="1 2" key="1">
    <citation type="journal article" date="2018" name="Evol. Lett.">
        <title>Horizontal gene cluster transfer increased hallucinogenic mushroom diversity.</title>
        <authorList>
            <person name="Reynolds H.T."/>
            <person name="Vijayakumar V."/>
            <person name="Gluck-Thaler E."/>
            <person name="Korotkin H.B."/>
            <person name="Matheny P.B."/>
            <person name="Slot J.C."/>
        </authorList>
    </citation>
    <scope>NUCLEOTIDE SEQUENCE [LARGE SCALE GENOMIC DNA]</scope>
    <source>
        <strain evidence="1 2">2631</strain>
    </source>
</reference>
<name>A0A409WQ43_PSICY</name>
<keyword evidence="2" id="KW-1185">Reference proteome</keyword>
<dbReference type="InParanoid" id="A0A409WQ43"/>
<organism evidence="1 2">
    <name type="scientific">Psilocybe cyanescens</name>
    <dbReference type="NCBI Taxonomy" id="93625"/>
    <lineage>
        <taxon>Eukaryota</taxon>
        <taxon>Fungi</taxon>
        <taxon>Dikarya</taxon>
        <taxon>Basidiomycota</taxon>
        <taxon>Agaricomycotina</taxon>
        <taxon>Agaricomycetes</taxon>
        <taxon>Agaricomycetidae</taxon>
        <taxon>Agaricales</taxon>
        <taxon>Agaricineae</taxon>
        <taxon>Strophariaceae</taxon>
        <taxon>Psilocybe</taxon>
    </lineage>
</organism>
<evidence type="ECO:0000313" key="1">
    <source>
        <dbReference type="EMBL" id="PPQ80600.1"/>
    </source>
</evidence>
<accession>A0A409WQ43</accession>
<sequence length="270" mass="30518">MATLIRSAKSSNAWVPRDLEAFNIHITREDTQSFFGMAVSDLPVPQNISPIIWNNIMAPAGQLSKTERLFFAYLQDAMEMLPDEESQVDDFVIFLLGLLDYDNGQHVLHTRKEMSFYMCGSRVDAKADVTVIERHGSYFEYILLVQEDKSYVSGDDPEPQLIAEAIAAFHQNNRTCESIKQPALESQTFPAITIVGTAATFYKIEINKDLVLAVQGGQYPENITVVHKFVPPVLDLPNYPAHGMVPLENRRVLLKCYEAFKQFMVSLTSY</sequence>
<comment type="caution">
    <text evidence="1">The sequence shown here is derived from an EMBL/GenBank/DDBJ whole genome shotgun (WGS) entry which is preliminary data.</text>
</comment>
<dbReference type="EMBL" id="NHYD01003320">
    <property type="protein sequence ID" value="PPQ80600.1"/>
    <property type="molecule type" value="Genomic_DNA"/>
</dbReference>
<dbReference type="OrthoDB" id="3213671at2759"/>
<evidence type="ECO:0000313" key="2">
    <source>
        <dbReference type="Proteomes" id="UP000283269"/>
    </source>
</evidence>
<dbReference type="AlphaFoldDB" id="A0A409WQ43"/>
<proteinExistence type="predicted"/>
<gene>
    <name evidence="1" type="ORF">CVT25_001560</name>
</gene>
<dbReference type="Proteomes" id="UP000283269">
    <property type="component" value="Unassembled WGS sequence"/>
</dbReference>
<protein>
    <submittedName>
        <fullName evidence="1">Uncharacterized protein</fullName>
    </submittedName>
</protein>